<accession>A0AAW2BZ03</accession>
<evidence type="ECO:0000313" key="1">
    <source>
        <dbReference type="EMBL" id="KAK9990089.1"/>
    </source>
</evidence>
<reference evidence="1 2" key="1">
    <citation type="submission" date="2024-01" db="EMBL/GenBank/DDBJ databases">
        <title>A telomere-to-telomere, gap-free genome of sweet tea (Lithocarpus litseifolius).</title>
        <authorList>
            <person name="Zhou J."/>
        </authorList>
    </citation>
    <scope>NUCLEOTIDE SEQUENCE [LARGE SCALE GENOMIC DNA]</scope>
    <source>
        <strain evidence="1">Zhou-2022a</strain>
        <tissue evidence="1">Leaf</tissue>
    </source>
</reference>
<sequence>MDKRPSRKEKGKAPAVQPKQIRKVSAKISNKHEGILIEITSLQDTLLVEAMYSCSEESEILIEDMTDAIWLSNKATWYESFREAERVYDGYRPYPGLLINTETEDPVICDPLWLSVMLEAGFISKLILTYGIQISLFPNVIQEVAA</sequence>
<evidence type="ECO:0000313" key="2">
    <source>
        <dbReference type="Proteomes" id="UP001459277"/>
    </source>
</evidence>
<dbReference type="EMBL" id="JAZDWU010000009">
    <property type="protein sequence ID" value="KAK9990089.1"/>
    <property type="molecule type" value="Genomic_DNA"/>
</dbReference>
<organism evidence="1 2">
    <name type="scientific">Lithocarpus litseifolius</name>
    <dbReference type="NCBI Taxonomy" id="425828"/>
    <lineage>
        <taxon>Eukaryota</taxon>
        <taxon>Viridiplantae</taxon>
        <taxon>Streptophyta</taxon>
        <taxon>Embryophyta</taxon>
        <taxon>Tracheophyta</taxon>
        <taxon>Spermatophyta</taxon>
        <taxon>Magnoliopsida</taxon>
        <taxon>eudicotyledons</taxon>
        <taxon>Gunneridae</taxon>
        <taxon>Pentapetalae</taxon>
        <taxon>rosids</taxon>
        <taxon>fabids</taxon>
        <taxon>Fagales</taxon>
        <taxon>Fagaceae</taxon>
        <taxon>Lithocarpus</taxon>
    </lineage>
</organism>
<gene>
    <name evidence="1" type="ORF">SO802_025074</name>
</gene>
<dbReference type="Proteomes" id="UP001459277">
    <property type="component" value="Unassembled WGS sequence"/>
</dbReference>
<protein>
    <submittedName>
        <fullName evidence="1">Uncharacterized protein</fullName>
    </submittedName>
</protein>
<keyword evidence="2" id="KW-1185">Reference proteome</keyword>
<name>A0AAW2BZ03_9ROSI</name>
<dbReference type="AlphaFoldDB" id="A0AAW2BZ03"/>
<proteinExistence type="predicted"/>
<comment type="caution">
    <text evidence="1">The sequence shown here is derived from an EMBL/GenBank/DDBJ whole genome shotgun (WGS) entry which is preliminary data.</text>
</comment>